<evidence type="ECO:0008006" key="8">
    <source>
        <dbReference type="Google" id="ProtNLM"/>
    </source>
</evidence>
<dbReference type="InterPro" id="IPR007568">
    <property type="entry name" value="RTA1"/>
</dbReference>
<dbReference type="AlphaFoldDB" id="A0A059J2P3"/>
<dbReference type="OrthoDB" id="1844152at2759"/>
<comment type="caution">
    <text evidence="6">The sequence shown here is derived from an EMBL/GenBank/DDBJ whole genome shotgun (WGS) entry which is preliminary data.</text>
</comment>
<feature type="transmembrane region" description="Helical" evidence="5">
    <location>
        <begin position="41"/>
        <end position="61"/>
    </location>
</feature>
<gene>
    <name evidence="6" type="ORF">H109_06088</name>
</gene>
<proteinExistence type="predicted"/>
<dbReference type="HOGENOM" id="CLU_033465_6_1_1"/>
<feature type="transmembrane region" description="Helical" evidence="5">
    <location>
        <begin position="68"/>
        <end position="88"/>
    </location>
</feature>
<keyword evidence="2 5" id="KW-0812">Transmembrane</keyword>
<dbReference type="OMA" id="PFMIQIC"/>
<protein>
    <recommendedName>
        <fullName evidence="8">Parasitic phase-specific protein PSP-1</fullName>
    </recommendedName>
</protein>
<evidence type="ECO:0000256" key="5">
    <source>
        <dbReference type="SAM" id="Phobius"/>
    </source>
</evidence>
<feature type="transmembrane region" description="Helical" evidence="5">
    <location>
        <begin position="142"/>
        <end position="162"/>
    </location>
</feature>
<dbReference type="EMBL" id="AOKY01000387">
    <property type="protein sequence ID" value="KDB21948.1"/>
    <property type="molecule type" value="Genomic_DNA"/>
</dbReference>
<evidence type="ECO:0000256" key="2">
    <source>
        <dbReference type="ARBA" id="ARBA00022692"/>
    </source>
</evidence>
<dbReference type="GO" id="GO:0000324">
    <property type="term" value="C:fungal-type vacuole"/>
    <property type="evidence" value="ECO:0007669"/>
    <property type="project" value="TreeGrafter"/>
</dbReference>
<sequence>MTRTIPAITSIAAREQVFDRELCTFAICDISLSWYKYRPSLPANATFTALFFISAIIFIIQGLATNRFLGFTIAMVLGTLGETIGYIGRILMWDNPWKQIPFMIQICCLTLAPAFLAAGIYFTLSRIVIAFGPENSRIRPRWYPRIFIPCDILALALQGAGGGIASTAGDNDRTQADLGKDIMVAGLVIQVITLTVFMGLVADFAFRTHNRIRALGNAALDPNYSHIRSSSQFKLFLLSLAGSTVCIYVRSIYRIAELSEGWDGPLLSNEGLFIADVSGLDSTKASKEEFDASISKIDGVYQRVFDLVIALPI</sequence>
<dbReference type="Pfam" id="PF04479">
    <property type="entry name" value="RTA1"/>
    <property type="match status" value="1"/>
</dbReference>
<dbReference type="Proteomes" id="UP000024533">
    <property type="component" value="Unassembled WGS sequence"/>
</dbReference>
<keyword evidence="3 5" id="KW-1133">Transmembrane helix</keyword>
<dbReference type="STRING" id="1215338.A0A059J2P3"/>
<evidence type="ECO:0000256" key="1">
    <source>
        <dbReference type="ARBA" id="ARBA00004141"/>
    </source>
</evidence>
<feature type="transmembrane region" description="Helical" evidence="5">
    <location>
        <begin position="182"/>
        <end position="206"/>
    </location>
</feature>
<evidence type="ECO:0000256" key="4">
    <source>
        <dbReference type="ARBA" id="ARBA00023136"/>
    </source>
</evidence>
<keyword evidence="4 5" id="KW-0472">Membrane</keyword>
<evidence type="ECO:0000313" key="7">
    <source>
        <dbReference type="Proteomes" id="UP000024533"/>
    </source>
</evidence>
<evidence type="ECO:0000256" key="3">
    <source>
        <dbReference type="ARBA" id="ARBA00022989"/>
    </source>
</evidence>
<dbReference type="PANTHER" id="PTHR31465">
    <property type="entry name" value="PROTEIN RTA1-RELATED"/>
    <property type="match status" value="1"/>
</dbReference>
<accession>A0A059J2P3</accession>
<dbReference type="PANTHER" id="PTHR31465:SF7">
    <property type="entry name" value="SPHINGOID LONG-CHAIN BASE TRANSPORTER RSB1"/>
    <property type="match status" value="1"/>
</dbReference>
<feature type="transmembrane region" description="Helical" evidence="5">
    <location>
        <begin position="100"/>
        <end position="122"/>
    </location>
</feature>
<keyword evidence="7" id="KW-1185">Reference proteome</keyword>
<dbReference type="GO" id="GO:0005886">
    <property type="term" value="C:plasma membrane"/>
    <property type="evidence" value="ECO:0007669"/>
    <property type="project" value="TreeGrafter"/>
</dbReference>
<organism evidence="6 7">
    <name type="scientific">Trichophyton interdigitale (strain MR816)</name>
    <dbReference type="NCBI Taxonomy" id="1215338"/>
    <lineage>
        <taxon>Eukaryota</taxon>
        <taxon>Fungi</taxon>
        <taxon>Dikarya</taxon>
        <taxon>Ascomycota</taxon>
        <taxon>Pezizomycotina</taxon>
        <taxon>Eurotiomycetes</taxon>
        <taxon>Eurotiomycetidae</taxon>
        <taxon>Onygenales</taxon>
        <taxon>Arthrodermataceae</taxon>
        <taxon>Trichophyton</taxon>
    </lineage>
</organism>
<comment type="subcellular location">
    <subcellularLocation>
        <location evidence="1">Membrane</location>
        <topology evidence="1">Multi-pass membrane protein</topology>
    </subcellularLocation>
</comment>
<evidence type="ECO:0000313" key="6">
    <source>
        <dbReference type="EMBL" id="KDB21948.1"/>
    </source>
</evidence>
<reference evidence="6 7" key="1">
    <citation type="submission" date="2014-02" db="EMBL/GenBank/DDBJ databases">
        <title>The Genome Sequence of Trichophyton interdigitale MR816.</title>
        <authorList>
            <consortium name="The Broad Institute Genomics Platform"/>
            <person name="Cuomo C.A."/>
            <person name="White T.C."/>
            <person name="Graser Y."/>
            <person name="Martinez-Rossi N."/>
            <person name="Heitman J."/>
            <person name="Young S.K."/>
            <person name="Zeng Q."/>
            <person name="Gargeya S."/>
            <person name="Abouelleil A."/>
            <person name="Alvarado L."/>
            <person name="Chapman S.B."/>
            <person name="Gainer-Dewar J."/>
            <person name="Goldberg J."/>
            <person name="Griggs A."/>
            <person name="Gujja S."/>
            <person name="Hansen M."/>
            <person name="Howarth C."/>
            <person name="Imamovic A."/>
            <person name="Larimer J."/>
            <person name="Martinez D."/>
            <person name="Murphy C."/>
            <person name="Pearson M.D."/>
            <person name="Persinoti G."/>
            <person name="Poon T."/>
            <person name="Priest M."/>
            <person name="Roberts A.D."/>
            <person name="Saif S."/>
            <person name="Shea T.D."/>
            <person name="Sykes S.N."/>
            <person name="Wortman J."/>
            <person name="Nusbaum C."/>
            <person name="Birren B."/>
        </authorList>
    </citation>
    <scope>NUCLEOTIDE SEQUENCE [LARGE SCALE GENOMIC DNA]</scope>
    <source>
        <strain evidence="6 7">MR816</strain>
    </source>
</reference>
<name>A0A059J2P3_TRIIM</name>